<reference evidence="1 2" key="1">
    <citation type="submission" date="2021-08" db="EMBL/GenBank/DDBJ databases">
        <title>Comparative Genomics Analysis of the Genus Qipengyuania Reveals Extensive Genetic Diversity and Metabolic Versatility, Including the Description of Fifteen Novel Species.</title>
        <authorList>
            <person name="Liu Y."/>
        </authorList>
    </citation>
    <scope>NUCLEOTIDE SEQUENCE [LARGE SCALE GENOMIC DNA]</scope>
    <source>
        <strain evidence="1 2">6D47A</strain>
    </source>
</reference>
<protein>
    <recommendedName>
        <fullName evidence="3">LacI family DNA-binding transcriptional regulator</fullName>
    </recommendedName>
</protein>
<dbReference type="RefSeq" id="WP_221560573.1">
    <property type="nucleotide sequence ID" value="NZ_JAIGNO010000024.1"/>
</dbReference>
<accession>A0ABS7JA15</accession>
<name>A0ABS7JA15_9SPHN</name>
<evidence type="ECO:0008006" key="3">
    <source>
        <dbReference type="Google" id="ProtNLM"/>
    </source>
</evidence>
<dbReference type="InterPro" id="IPR010982">
    <property type="entry name" value="Lambda_DNA-bd_dom_sf"/>
</dbReference>
<sequence length="76" mass="8406">MTLMGRRRQSVTITHVAADAGICRQTVSRAFCDEPGFYPANTGTVQTSVNKLDYVRSISARRISGWRSYPILALDA</sequence>
<dbReference type="EMBL" id="JAIGNO010000024">
    <property type="protein sequence ID" value="MBX7484165.1"/>
    <property type="molecule type" value="Genomic_DNA"/>
</dbReference>
<evidence type="ECO:0000313" key="2">
    <source>
        <dbReference type="Proteomes" id="UP000755104"/>
    </source>
</evidence>
<dbReference type="SUPFAM" id="SSF47413">
    <property type="entry name" value="lambda repressor-like DNA-binding domains"/>
    <property type="match status" value="1"/>
</dbReference>
<proteinExistence type="predicted"/>
<dbReference type="Proteomes" id="UP000755104">
    <property type="component" value="Unassembled WGS sequence"/>
</dbReference>
<gene>
    <name evidence="1" type="ORF">K3174_16690</name>
</gene>
<dbReference type="Gene3D" id="1.10.260.40">
    <property type="entry name" value="lambda repressor-like DNA-binding domains"/>
    <property type="match status" value="1"/>
</dbReference>
<organism evidence="1 2">
    <name type="scientific">Qipengyuania qiaonensis</name>
    <dbReference type="NCBI Taxonomy" id="2867240"/>
    <lineage>
        <taxon>Bacteria</taxon>
        <taxon>Pseudomonadati</taxon>
        <taxon>Pseudomonadota</taxon>
        <taxon>Alphaproteobacteria</taxon>
        <taxon>Sphingomonadales</taxon>
        <taxon>Erythrobacteraceae</taxon>
        <taxon>Qipengyuania</taxon>
    </lineage>
</organism>
<keyword evidence="2" id="KW-1185">Reference proteome</keyword>
<comment type="caution">
    <text evidence="1">The sequence shown here is derived from an EMBL/GenBank/DDBJ whole genome shotgun (WGS) entry which is preliminary data.</text>
</comment>
<evidence type="ECO:0000313" key="1">
    <source>
        <dbReference type="EMBL" id="MBX7484165.1"/>
    </source>
</evidence>